<evidence type="ECO:0000256" key="6">
    <source>
        <dbReference type="PROSITE-ProRule" id="PRU00023"/>
    </source>
</evidence>
<proteinExistence type="predicted"/>
<dbReference type="InterPro" id="IPR011009">
    <property type="entry name" value="Kinase-like_dom_sf"/>
</dbReference>
<evidence type="ECO:0000313" key="9">
    <source>
        <dbReference type="EMBL" id="OQE29755.1"/>
    </source>
</evidence>
<reference evidence="10" key="1">
    <citation type="journal article" date="2017" name="Nat. Microbiol.">
        <title>Global analysis of biosynthetic gene clusters reveals vast potential of secondary metabolite production in Penicillium species.</title>
        <authorList>
            <person name="Nielsen J.C."/>
            <person name="Grijseels S."/>
            <person name="Prigent S."/>
            <person name="Ji B."/>
            <person name="Dainat J."/>
            <person name="Nielsen K.F."/>
            <person name="Frisvad J.C."/>
            <person name="Workman M."/>
            <person name="Nielsen J."/>
        </authorList>
    </citation>
    <scope>NUCLEOTIDE SEQUENCE [LARGE SCALE GENOMIC DNA]</scope>
    <source>
        <strain evidence="10">IBT 24891</strain>
    </source>
</reference>
<feature type="compositionally biased region" description="Basic and acidic residues" evidence="7">
    <location>
        <begin position="142"/>
        <end position="154"/>
    </location>
</feature>
<keyword evidence="6" id="KW-0040">ANK repeat</keyword>
<keyword evidence="5" id="KW-0067">ATP-binding</keyword>
<feature type="domain" description="Protein kinase" evidence="8">
    <location>
        <begin position="1"/>
        <end position="97"/>
    </location>
</feature>
<feature type="region of interest" description="Disordered" evidence="7">
    <location>
        <begin position="108"/>
        <end position="154"/>
    </location>
</feature>
<dbReference type="STRING" id="303698.A0A1V6TTN2"/>
<dbReference type="PROSITE" id="PS50011">
    <property type="entry name" value="PROTEIN_KINASE_DOM"/>
    <property type="match status" value="1"/>
</dbReference>
<name>A0A1V6TTN2_9EURO</name>
<evidence type="ECO:0000256" key="1">
    <source>
        <dbReference type="ARBA" id="ARBA00012513"/>
    </source>
</evidence>
<dbReference type="EMBL" id="MLKD01000002">
    <property type="protein sequence ID" value="OQE29755.1"/>
    <property type="molecule type" value="Genomic_DNA"/>
</dbReference>
<protein>
    <recommendedName>
        <fullName evidence="1">non-specific serine/threonine protein kinase</fullName>
        <ecNumber evidence="1">2.7.11.1</ecNumber>
    </recommendedName>
</protein>
<dbReference type="Gene3D" id="1.25.40.20">
    <property type="entry name" value="Ankyrin repeat-containing domain"/>
    <property type="match status" value="1"/>
</dbReference>
<dbReference type="PROSITE" id="PS50088">
    <property type="entry name" value="ANK_REPEAT"/>
    <property type="match status" value="1"/>
</dbReference>
<dbReference type="GO" id="GO:0004674">
    <property type="term" value="F:protein serine/threonine kinase activity"/>
    <property type="evidence" value="ECO:0007669"/>
    <property type="project" value="UniProtKB-EC"/>
</dbReference>
<feature type="compositionally biased region" description="Low complexity" evidence="7">
    <location>
        <begin position="111"/>
        <end position="120"/>
    </location>
</feature>
<dbReference type="OrthoDB" id="10252171at2759"/>
<accession>A0A1V6TTN2</accession>
<dbReference type="GO" id="GO:0005524">
    <property type="term" value="F:ATP binding"/>
    <property type="evidence" value="ECO:0007669"/>
    <property type="project" value="UniProtKB-KW"/>
</dbReference>
<dbReference type="SUPFAM" id="SSF56112">
    <property type="entry name" value="Protein kinase-like (PK-like)"/>
    <property type="match status" value="1"/>
</dbReference>
<dbReference type="EC" id="2.7.11.1" evidence="1"/>
<dbReference type="Pfam" id="PF00069">
    <property type="entry name" value="Pkinase"/>
    <property type="match status" value="1"/>
</dbReference>
<dbReference type="Proteomes" id="UP000191285">
    <property type="component" value="Unassembled WGS sequence"/>
</dbReference>
<keyword evidence="2" id="KW-0808">Transferase</keyword>
<evidence type="ECO:0000256" key="7">
    <source>
        <dbReference type="SAM" id="MobiDB-lite"/>
    </source>
</evidence>
<keyword evidence="4" id="KW-0418">Kinase</keyword>
<comment type="caution">
    <text evidence="9">The sequence shown here is derived from an EMBL/GenBank/DDBJ whole genome shotgun (WGS) entry which is preliminary data.</text>
</comment>
<dbReference type="AlphaFoldDB" id="A0A1V6TTN2"/>
<keyword evidence="3" id="KW-0547">Nucleotide-binding</keyword>
<evidence type="ECO:0000259" key="8">
    <source>
        <dbReference type="PROSITE" id="PS50011"/>
    </source>
</evidence>
<dbReference type="Gene3D" id="1.10.510.10">
    <property type="entry name" value="Transferase(Phosphotransferase) domain 1"/>
    <property type="match status" value="1"/>
</dbReference>
<gene>
    <name evidence="9" type="ORF">PENSTE_c002G03245</name>
</gene>
<dbReference type="InterPro" id="IPR000719">
    <property type="entry name" value="Prot_kinase_dom"/>
</dbReference>
<dbReference type="PANTHER" id="PTHR43671">
    <property type="entry name" value="SERINE/THREONINE-PROTEIN KINASE NEK"/>
    <property type="match status" value="1"/>
</dbReference>
<dbReference type="InterPro" id="IPR036770">
    <property type="entry name" value="Ankyrin_rpt-contain_sf"/>
</dbReference>
<dbReference type="InterPro" id="IPR050660">
    <property type="entry name" value="NEK_Ser/Thr_kinase"/>
</dbReference>
<evidence type="ECO:0000256" key="3">
    <source>
        <dbReference type="ARBA" id="ARBA00022741"/>
    </source>
</evidence>
<organism evidence="9 10">
    <name type="scientific">Penicillium steckii</name>
    <dbReference type="NCBI Taxonomy" id="303698"/>
    <lineage>
        <taxon>Eukaryota</taxon>
        <taxon>Fungi</taxon>
        <taxon>Dikarya</taxon>
        <taxon>Ascomycota</taxon>
        <taxon>Pezizomycotina</taxon>
        <taxon>Eurotiomycetes</taxon>
        <taxon>Eurotiomycetidae</taxon>
        <taxon>Eurotiales</taxon>
        <taxon>Aspergillaceae</taxon>
        <taxon>Penicillium</taxon>
    </lineage>
</organism>
<feature type="compositionally biased region" description="Polar residues" evidence="7">
    <location>
        <begin position="129"/>
        <end position="141"/>
    </location>
</feature>
<sequence length="283" mass="31526">MAPEVLGLLEDDYNYTEAVDIWSLGCLLYKILTGEAPFTWMPHLPLEKYVKGQTSFPGQLLLERRISIDGRSFIAKMLRPLPKMRSLAFGTLIDEWIVPQVAEVPMKKAGSTSSSQSSTSPEDLPQYKRTGSLQPTGSTHEMSTKLDTRLSIEEPGPKKEMDYLSLELWSQVEKEGWAEHGNARLESVLDSEANPNIIRLGYTALHLALLNSPHIDPKPPTWIAMLLKYGANPNLKNKDGLYASHQMVGLLQHRAYTSDGTYLSSNLPICFSSATNFYPMAPG</sequence>
<evidence type="ECO:0000256" key="2">
    <source>
        <dbReference type="ARBA" id="ARBA00022679"/>
    </source>
</evidence>
<evidence type="ECO:0000256" key="5">
    <source>
        <dbReference type="ARBA" id="ARBA00022840"/>
    </source>
</evidence>
<dbReference type="PANTHER" id="PTHR43671:SF13">
    <property type="entry name" value="SERINE_THREONINE-PROTEIN KINASE NEK2"/>
    <property type="match status" value="1"/>
</dbReference>
<dbReference type="InterPro" id="IPR002110">
    <property type="entry name" value="Ankyrin_rpt"/>
</dbReference>
<feature type="repeat" description="ANK" evidence="6">
    <location>
        <begin position="200"/>
        <end position="238"/>
    </location>
</feature>
<keyword evidence="10" id="KW-1185">Reference proteome</keyword>
<evidence type="ECO:0000256" key="4">
    <source>
        <dbReference type="ARBA" id="ARBA00022777"/>
    </source>
</evidence>
<evidence type="ECO:0000313" key="10">
    <source>
        <dbReference type="Proteomes" id="UP000191285"/>
    </source>
</evidence>
<dbReference type="SUPFAM" id="SSF48403">
    <property type="entry name" value="Ankyrin repeat"/>
    <property type="match status" value="1"/>
</dbReference>